<proteinExistence type="predicted"/>
<evidence type="ECO:0000313" key="2">
    <source>
        <dbReference type="Proteomes" id="UP001472677"/>
    </source>
</evidence>
<comment type="caution">
    <text evidence="1">The sequence shown here is derived from an EMBL/GenBank/DDBJ whole genome shotgun (WGS) entry which is preliminary data.</text>
</comment>
<evidence type="ECO:0000313" key="1">
    <source>
        <dbReference type="EMBL" id="KAK8493111.1"/>
    </source>
</evidence>
<dbReference type="InterPro" id="IPR056276">
    <property type="entry name" value="AtC3H46-like_PABC-like"/>
</dbReference>
<protein>
    <submittedName>
        <fullName evidence="1">Uncharacterized protein</fullName>
    </submittedName>
</protein>
<dbReference type="EMBL" id="JBBPBM010000648">
    <property type="protein sequence ID" value="KAK8493111.1"/>
    <property type="molecule type" value="Genomic_DNA"/>
</dbReference>
<sequence>MVCTLIQDSADGDLLCWAFGPEALLQSLVFKAKACLGLSSSTFSTPLNPISTPTIHITYFVRRLLLCLMKIFALEIATMISSMRTK</sequence>
<keyword evidence="2" id="KW-1185">Reference proteome</keyword>
<reference evidence="1 2" key="1">
    <citation type="journal article" date="2024" name="G3 (Bethesda)">
        <title>Genome assembly of Hibiscus sabdariffa L. provides insights into metabolisms of medicinal natural products.</title>
        <authorList>
            <person name="Kim T."/>
        </authorList>
    </citation>
    <scope>NUCLEOTIDE SEQUENCE [LARGE SCALE GENOMIC DNA]</scope>
    <source>
        <strain evidence="1">TK-2024</strain>
        <tissue evidence="1">Old leaves</tissue>
    </source>
</reference>
<organism evidence="1 2">
    <name type="scientific">Hibiscus sabdariffa</name>
    <name type="common">roselle</name>
    <dbReference type="NCBI Taxonomy" id="183260"/>
    <lineage>
        <taxon>Eukaryota</taxon>
        <taxon>Viridiplantae</taxon>
        <taxon>Streptophyta</taxon>
        <taxon>Embryophyta</taxon>
        <taxon>Tracheophyta</taxon>
        <taxon>Spermatophyta</taxon>
        <taxon>Magnoliopsida</taxon>
        <taxon>eudicotyledons</taxon>
        <taxon>Gunneridae</taxon>
        <taxon>Pentapetalae</taxon>
        <taxon>rosids</taxon>
        <taxon>malvids</taxon>
        <taxon>Malvales</taxon>
        <taxon>Malvaceae</taxon>
        <taxon>Malvoideae</taxon>
        <taxon>Hibiscus</taxon>
    </lineage>
</organism>
<accession>A0ABR2AJ13</accession>
<dbReference type="Proteomes" id="UP001472677">
    <property type="component" value="Unassembled WGS sequence"/>
</dbReference>
<dbReference type="Pfam" id="PF23182">
    <property type="entry name" value="PABC_AtC3H46"/>
    <property type="match status" value="1"/>
</dbReference>
<gene>
    <name evidence="1" type="ORF">V6N12_037511</name>
</gene>
<name>A0ABR2AJ13_9ROSI</name>